<sequence length="519" mass="57479">MHNAGSYDWVPNGTDGAGSPTVAGLFSSQPVVSTGRRRVKPGPGVTHRLLHMGSTLTLVLSVGAMMFLFYQRWAVIASWGEVDNKAALEINSGLGGVGSEERLRRDPVLDQGSEEWFENQSQGRALAAGRNGGSRNDDTSGSIDDDLSEGERIPRDEAEWRKNLGSGTNSAKEASGMEVGASADDPEASADQVSAGRVSGSGEVLSKEEAKVGADVIGGSAGRNSGEKRARGEKLMLVTGVEARPCTTRRGSEIALKGLKNKIDYARLHKWPLWYSMELLDEAYDLYWMKYPLLKSLMRAHADVEWFMWVDSDAFFTDMAFEVPLDKYKEHNLVLTGKRKDVVENPHWLGLNAGIFLMRNCDWSVRLMDALMAIGEKGIVRNSSAFLLNDVVAGRAEASDDWPADDQCTLIYLLSTQAHLWGDMTFLDEEIHYHSWWVDTLERLPQLVQGNGVTGPEGKWPFISHFTGCKFCHQQFGDDTRYDTCLENFDRIYHFANDQVLKGYGLRHTSLGDSKVVQV</sequence>
<dbReference type="InterPro" id="IPR008630">
    <property type="entry name" value="Glyco_trans_34"/>
</dbReference>
<name>A0A1Y1I3H0_KLENI</name>
<dbReference type="GO" id="GO:0016757">
    <property type="term" value="F:glycosyltransferase activity"/>
    <property type="evidence" value="ECO:0007669"/>
    <property type="project" value="UniProtKB-KW"/>
</dbReference>
<evidence type="ECO:0000256" key="2">
    <source>
        <dbReference type="ARBA" id="ARBA00005664"/>
    </source>
</evidence>
<evidence type="ECO:0000256" key="4">
    <source>
        <dbReference type="ARBA" id="ARBA00022679"/>
    </source>
</evidence>
<keyword evidence="4 6" id="KW-0808">Transferase</keyword>
<reference evidence="6 7" key="1">
    <citation type="journal article" date="2014" name="Nat. Commun.">
        <title>Klebsormidium flaccidum genome reveals primary factors for plant terrestrial adaptation.</title>
        <authorList>
            <person name="Hori K."/>
            <person name="Maruyama F."/>
            <person name="Fujisawa T."/>
            <person name="Togashi T."/>
            <person name="Yamamoto N."/>
            <person name="Seo M."/>
            <person name="Sato S."/>
            <person name="Yamada T."/>
            <person name="Mori H."/>
            <person name="Tajima N."/>
            <person name="Moriyama T."/>
            <person name="Ikeuchi M."/>
            <person name="Watanabe M."/>
            <person name="Wada H."/>
            <person name="Kobayashi K."/>
            <person name="Saito M."/>
            <person name="Masuda T."/>
            <person name="Sasaki-Sekimoto Y."/>
            <person name="Mashiguchi K."/>
            <person name="Awai K."/>
            <person name="Shimojima M."/>
            <person name="Masuda S."/>
            <person name="Iwai M."/>
            <person name="Nobusawa T."/>
            <person name="Narise T."/>
            <person name="Kondo S."/>
            <person name="Saito H."/>
            <person name="Sato R."/>
            <person name="Murakawa M."/>
            <person name="Ihara Y."/>
            <person name="Oshima-Yamada Y."/>
            <person name="Ohtaka K."/>
            <person name="Satoh M."/>
            <person name="Sonobe K."/>
            <person name="Ishii M."/>
            <person name="Ohtani R."/>
            <person name="Kanamori-Sato M."/>
            <person name="Honoki R."/>
            <person name="Miyazaki D."/>
            <person name="Mochizuki H."/>
            <person name="Umetsu J."/>
            <person name="Higashi K."/>
            <person name="Shibata D."/>
            <person name="Kamiya Y."/>
            <person name="Sato N."/>
            <person name="Nakamura Y."/>
            <person name="Tabata S."/>
            <person name="Ida S."/>
            <person name="Kurokawa K."/>
            <person name="Ohta H."/>
        </authorList>
    </citation>
    <scope>NUCLEOTIDE SEQUENCE [LARGE SCALE GENOMIC DNA]</scope>
    <source>
        <strain evidence="6 7">NIES-2285</strain>
    </source>
</reference>
<protein>
    <submittedName>
        <fullName evidence="6">Galactosyl transferase</fullName>
    </submittedName>
</protein>
<organism evidence="6 7">
    <name type="scientific">Klebsormidium nitens</name>
    <name type="common">Green alga</name>
    <name type="synonym">Ulothrix nitens</name>
    <dbReference type="NCBI Taxonomy" id="105231"/>
    <lineage>
        <taxon>Eukaryota</taxon>
        <taxon>Viridiplantae</taxon>
        <taxon>Streptophyta</taxon>
        <taxon>Klebsormidiophyceae</taxon>
        <taxon>Klebsormidiales</taxon>
        <taxon>Klebsormidiaceae</taxon>
        <taxon>Klebsormidium</taxon>
    </lineage>
</organism>
<feature type="region of interest" description="Disordered" evidence="5">
    <location>
        <begin position="111"/>
        <end position="204"/>
    </location>
</feature>
<dbReference type="Gene3D" id="3.90.550.10">
    <property type="entry name" value="Spore Coat Polysaccharide Biosynthesis Protein SpsA, Chain A"/>
    <property type="match status" value="1"/>
</dbReference>
<accession>A0A1Y1I3H0</accession>
<evidence type="ECO:0000313" key="7">
    <source>
        <dbReference type="Proteomes" id="UP000054558"/>
    </source>
</evidence>
<comment type="similarity">
    <text evidence="2">Belongs to the glycosyltransferase 34 family.</text>
</comment>
<gene>
    <name evidence="6" type="ORF">KFL_001590090</name>
</gene>
<dbReference type="Proteomes" id="UP000054558">
    <property type="component" value="Unassembled WGS sequence"/>
</dbReference>
<dbReference type="EMBL" id="DF237108">
    <property type="protein sequence ID" value="GAQ83721.1"/>
    <property type="molecule type" value="Genomic_DNA"/>
</dbReference>
<dbReference type="STRING" id="105231.A0A1Y1I3H0"/>
<feature type="compositionally biased region" description="Basic and acidic residues" evidence="5">
    <location>
        <begin position="149"/>
        <end position="162"/>
    </location>
</feature>
<dbReference type="GO" id="GO:0000139">
    <property type="term" value="C:Golgi membrane"/>
    <property type="evidence" value="ECO:0007669"/>
    <property type="project" value="UniProtKB-SubCell"/>
</dbReference>
<dbReference type="PANTHER" id="PTHR31311">
    <property type="entry name" value="XYLOGLUCAN 6-XYLOSYLTRANSFERASE 5-RELATED-RELATED"/>
    <property type="match status" value="1"/>
</dbReference>
<dbReference type="OrthoDB" id="205108at2759"/>
<evidence type="ECO:0000256" key="3">
    <source>
        <dbReference type="ARBA" id="ARBA00022676"/>
    </source>
</evidence>
<dbReference type="Pfam" id="PF05637">
    <property type="entry name" value="Glyco_transf_34"/>
    <property type="match status" value="1"/>
</dbReference>
<dbReference type="PANTHER" id="PTHR31311:SF44">
    <property type="entry name" value="GLYCOSYLTRANSFERASE 2-RELATED"/>
    <property type="match status" value="1"/>
</dbReference>
<proteinExistence type="inferred from homology"/>
<comment type="subcellular location">
    <subcellularLocation>
        <location evidence="1">Golgi apparatus membrane</location>
        <topology evidence="1">Single-pass type II membrane protein</topology>
    </subcellularLocation>
</comment>
<evidence type="ECO:0000256" key="1">
    <source>
        <dbReference type="ARBA" id="ARBA00004323"/>
    </source>
</evidence>
<dbReference type="OMA" id="LMDEWAR"/>
<keyword evidence="3" id="KW-0328">Glycosyltransferase</keyword>
<evidence type="ECO:0000256" key="5">
    <source>
        <dbReference type="SAM" id="MobiDB-lite"/>
    </source>
</evidence>
<keyword evidence="7" id="KW-1185">Reference proteome</keyword>
<evidence type="ECO:0000313" key="6">
    <source>
        <dbReference type="EMBL" id="GAQ83721.1"/>
    </source>
</evidence>
<dbReference type="InterPro" id="IPR029044">
    <property type="entry name" value="Nucleotide-diphossugar_trans"/>
</dbReference>
<dbReference type="AlphaFoldDB" id="A0A1Y1I3H0"/>